<gene>
    <name evidence="2" type="ORF">PCOR1329_LOCUS43620</name>
</gene>
<proteinExistence type="predicted"/>
<sequence>MALAMRSTPRLVGGESLAFAACGVRRREQRRRRRRPHGAAPARGASKKAATAAPAREPCSGTAAPHDRRGRQRVRNAASPRWPRAGPACRWPCLAKALRVRGSVEWY</sequence>
<accession>A0ABN9TYQ5</accession>
<organism evidence="2 3">
    <name type="scientific">Prorocentrum cordatum</name>
    <dbReference type="NCBI Taxonomy" id="2364126"/>
    <lineage>
        <taxon>Eukaryota</taxon>
        <taxon>Sar</taxon>
        <taxon>Alveolata</taxon>
        <taxon>Dinophyceae</taxon>
        <taxon>Prorocentrales</taxon>
        <taxon>Prorocentraceae</taxon>
        <taxon>Prorocentrum</taxon>
    </lineage>
</organism>
<protein>
    <submittedName>
        <fullName evidence="2">Uncharacterized protein</fullName>
    </submittedName>
</protein>
<comment type="caution">
    <text evidence="2">The sequence shown here is derived from an EMBL/GenBank/DDBJ whole genome shotgun (WGS) entry which is preliminary data.</text>
</comment>
<feature type="compositionally biased region" description="Basic residues" evidence="1">
    <location>
        <begin position="27"/>
        <end position="37"/>
    </location>
</feature>
<reference evidence="2" key="1">
    <citation type="submission" date="2023-10" db="EMBL/GenBank/DDBJ databases">
        <authorList>
            <person name="Chen Y."/>
            <person name="Shah S."/>
            <person name="Dougan E. K."/>
            <person name="Thang M."/>
            <person name="Chan C."/>
        </authorList>
    </citation>
    <scope>NUCLEOTIDE SEQUENCE [LARGE SCALE GENOMIC DNA]</scope>
</reference>
<evidence type="ECO:0000313" key="3">
    <source>
        <dbReference type="Proteomes" id="UP001189429"/>
    </source>
</evidence>
<feature type="compositionally biased region" description="Low complexity" evidence="1">
    <location>
        <begin position="38"/>
        <end position="56"/>
    </location>
</feature>
<name>A0ABN9TYQ5_9DINO</name>
<dbReference type="EMBL" id="CAUYUJ010015243">
    <property type="protein sequence ID" value="CAK0851467.1"/>
    <property type="molecule type" value="Genomic_DNA"/>
</dbReference>
<evidence type="ECO:0000256" key="1">
    <source>
        <dbReference type="SAM" id="MobiDB-lite"/>
    </source>
</evidence>
<evidence type="ECO:0000313" key="2">
    <source>
        <dbReference type="EMBL" id="CAK0851467.1"/>
    </source>
</evidence>
<feature type="region of interest" description="Disordered" evidence="1">
    <location>
        <begin position="24"/>
        <end position="85"/>
    </location>
</feature>
<dbReference type="Proteomes" id="UP001189429">
    <property type="component" value="Unassembled WGS sequence"/>
</dbReference>
<keyword evidence="3" id="KW-1185">Reference proteome</keyword>